<gene>
    <name evidence="2" type="ORF">UFOVP785_25</name>
</gene>
<organism evidence="2">
    <name type="scientific">uncultured Caudovirales phage</name>
    <dbReference type="NCBI Taxonomy" id="2100421"/>
    <lineage>
        <taxon>Viruses</taxon>
        <taxon>Duplodnaviria</taxon>
        <taxon>Heunggongvirae</taxon>
        <taxon>Uroviricota</taxon>
        <taxon>Caudoviricetes</taxon>
        <taxon>Peduoviridae</taxon>
        <taxon>Maltschvirus</taxon>
        <taxon>Maltschvirus maltsch</taxon>
    </lineage>
</organism>
<accession>A0A6J5NSE3</accession>
<proteinExistence type="predicted"/>
<evidence type="ECO:0000313" key="2">
    <source>
        <dbReference type="EMBL" id="CAB4162289.1"/>
    </source>
</evidence>
<keyword evidence="1" id="KW-0175">Coiled coil</keyword>
<feature type="coiled-coil region" evidence="1">
    <location>
        <begin position="169"/>
        <end position="210"/>
    </location>
</feature>
<evidence type="ECO:0000256" key="1">
    <source>
        <dbReference type="SAM" id="Coils"/>
    </source>
</evidence>
<name>A0A6J5NSE3_9CAUD</name>
<dbReference type="EMBL" id="LR796736">
    <property type="protein sequence ID" value="CAB4162289.1"/>
    <property type="molecule type" value="Genomic_DNA"/>
</dbReference>
<protein>
    <submittedName>
        <fullName evidence="2">Uncharacterized protein</fullName>
    </submittedName>
</protein>
<sequence>MADHLIHDFLTETVDWGTEVEQSSDGIVRDVLLCGPKSKNGRLYTERSFGGIDGVKVLYEGVLVFMNHNPKDKHPLDRPIQEAAGVVQNVRWTSAGPRGDINTEGFMYGPLLRGLSKTKAKGVGMSHVIEGVVDPKTGEAKVNKVYSVDAVVNPATTKTFTESTIMDLSEQLTKELGEIRSEKDAAKAEVISLQAQLTEAKDNVTKLLSEGSEAAGQIKALSEKLAVYEKAEAAQKLKEAVVAELHAEGLKEPVSGSKDPVCISETTMQILLGLSDESQRKALIAERASFLKLAPGAGALPRENGGNEPQKFNALDYVKKFAN</sequence>
<reference evidence="2" key="1">
    <citation type="submission" date="2020-04" db="EMBL/GenBank/DDBJ databases">
        <authorList>
            <person name="Chiriac C."/>
            <person name="Salcher M."/>
            <person name="Ghai R."/>
            <person name="Kavagutti S V."/>
        </authorList>
    </citation>
    <scope>NUCLEOTIDE SEQUENCE</scope>
</reference>